<dbReference type="EMBL" id="JXLN01004920">
    <property type="protein sequence ID" value="KPM03410.1"/>
    <property type="molecule type" value="Genomic_DNA"/>
</dbReference>
<reference evidence="3 6" key="1">
    <citation type="journal article" date="2015" name="Parasit. Vectors">
        <title>Draft genome of the scabies mite.</title>
        <authorList>
            <person name="Rider S.D.Jr."/>
            <person name="Morgan M.S."/>
            <person name="Arlian L.G."/>
        </authorList>
    </citation>
    <scope>NUCLEOTIDE SEQUENCE [LARGE SCALE GENOMIC DNA]</scope>
    <source>
        <strain evidence="3">Arlian Lab</strain>
    </source>
</reference>
<dbReference type="Gene3D" id="3.40.50.1820">
    <property type="entry name" value="alpha/beta hydrolase"/>
    <property type="match status" value="1"/>
</dbReference>
<dbReference type="GO" id="GO:0017171">
    <property type="term" value="F:serine hydrolase activity"/>
    <property type="evidence" value="ECO:0007669"/>
    <property type="project" value="TreeGrafter"/>
</dbReference>
<dbReference type="InterPro" id="IPR029058">
    <property type="entry name" value="AB_hydrolase_fold"/>
</dbReference>
<reference evidence="5" key="2">
    <citation type="journal article" date="2020" name="PLoS Negl. Trop. Dis.">
        <title>High-quality nuclear genome for Sarcoptes scabiei-A critical resource for a neglected parasite.</title>
        <authorList>
            <person name="Korhonen P.K."/>
            <person name="Gasser R.B."/>
            <person name="Ma G."/>
            <person name="Wang T."/>
            <person name="Stroehlein A.J."/>
            <person name="Young N.D."/>
            <person name="Ang C.S."/>
            <person name="Fernando D.D."/>
            <person name="Lu H.C."/>
            <person name="Taylor S."/>
            <person name="Reynolds S.L."/>
            <person name="Mofiz E."/>
            <person name="Najaraj S.H."/>
            <person name="Gowda H."/>
            <person name="Madugundu A."/>
            <person name="Renuse S."/>
            <person name="Holt D."/>
            <person name="Pandey A."/>
            <person name="Papenfuss A.T."/>
            <person name="Fischer K."/>
        </authorList>
    </citation>
    <scope>NUCLEOTIDE SEQUENCE [LARGE SCALE GENOMIC DNA]</scope>
</reference>
<reference evidence="2" key="3">
    <citation type="submission" date="2020-01" db="EMBL/GenBank/DDBJ databases">
        <authorList>
            <person name="Korhonen P.K.K."/>
            <person name="Guangxu M.G."/>
            <person name="Wang T.W."/>
            <person name="Stroehlein A.J.S."/>
            <person name="Young N.D."/>
            <person name="Ang C.-S.A."/>
            <person name="Fernando D.W.F."/>
            <person name="Lu H.L."/>
            <person name="Taylor S.T."/>
            <person name="Ehtesham M.E.M."/>
            <person name="Najaraj S.H.N."/>
            <person name="Harsha G.H.G."/>
            <person name="Madugundu A.M."/>
            <person name="Renuse S.R."/>
            <person name="Holt D.H."/>
            <person name="Pandey A.P."/>
            <person name="Papenfuss A.P."/>
            <person name="Gasser R.B.G."/>
            <person name="Fischer K.F."/>
        </authorList>
    </citation>
    <scope>NUCLEOTIDE SEQUENCE</scope>
    <source>
        <strain evidence="2">SSS_KF_BRIS2020</strain>
    </source>
</reference>
<dbReference type="EnsemblMetazoa" id="SSS_3979s_mrna">
    <property type="protein sequence ID" value="KAF7494439.1"/>
    <property type="gene ID" value="SSS_3979"/>
</dbReference>
<evidence type="ECO:0000259" key="1">
    <source>
        <dbReference type="Pfam" id="PF00561"/>
    </source>
</evidence>
<dbReference type="Proteomes" id="UP000616769">
    <property type="component" value="Unassembled WGS sequence"/>
</dbReference>
<sequence length="267" mass="30764">MGRMIVDNLPIWYEEFGDGPNAVLVIPGAIGTAKSDFDKQFYSDNLDERLDQKKFKFICVELPGWGKSCPPERGQGPSILHSDADRLATLMENLGHNYYSVYGWSEGSKVAIIMGRKFGDSRIKALILQGCVTYASDTSTKRILWSRDLQNWDQEMLKRYISAYDDDFDRVEDLWQRHIDFAIEKYGEFYPKGLLGPVEDGLKSIKCSTMILHGDRDFFVELQQAEHIVRNVPKSRLIRFNNCGHNLHQVEPIKFKQTLEKFLSENI</sequence>
<keyword evidence="5" id="KW-1185">Reference proteome</keyword>
<accession>A0A131ZZ65</accession>
<protein>
    <submittedName>
        <fullName evidence="3">Dienelactone hydrolase-like protein</fullName>
    </submittedName>
    <submittedName>
        <fullName evidence="2">Valacyclovir hydrolase</fullName>
    </submittedName>
</protein>
<name>A0A131ZZ65_SARSC</name>
<evidence type="ECO:0000313" key="3">
    <source>
        <dbReference type="EMBL" id="KPM03410.1"/>
    </source>
</evidence>
<evidence type="ECO:0000313" key="5">
    <source>
        <dbReference type="Proteomes" id="UP000070412"/>
    </source>
</evidence>
<reference evidence="4" key="4">
    <citation type="submission" date="2022-06" db="UniProtKB">
        <authorList>
            <consortium name="EnsemblMetazoa"/>
        </authorList>
    </citation>
    <scope>IDENTIFICATION</scope>
</reference>
<dbReference type="Pfam" id="PF00561">
    <property type="entry name" value="Abhydrolase_1"/>
    <property type="match status" value="1"/>
</dbReference>
<proteinExistence type="predicted"/>
<dbReference type="AlphaFoldDB" id="A0A131ZZ65"/>
<dbReference type="OrthoDB" id="19657at2759"/>
<keyword evidence="3" id="KW-0378">Hydrolase</keyword>
<dbReference type="OMA" id="FICVELP"/>
<dbReference type="VEuPathDB" id="VectorBase:SSCA001731"/>
<dbReference type="PANTHER" id="PTHR46331">
    <property type="entry name" value="VALACYCLOVIR HYDROLASE"/>
    <property type="match status" value="1"/>
</dbReference>
<organism evidence="3 6">
    <name type="scientific">Sarcoptes scabiei</name>
    <name type="common">Itch mite</name>
    <name type="synonym">Acarus scabiei</name>
    <dbReference type="NCBI Taxonomy" id="52283"/>
    <lineage>
        <taxon>Eukaryota</taxon>
        <taxon>Metazoa</taxon>
        <taxon>Ecdysozoa</taxon>
        <taxon>Arthropoda</taxon>
        <taxon>Chelicerata</taxon>
        <taxon>Arachnida</taxon>
        <taxon>Acari</taxon>
        <taxon>Acariformes</taxon>
        <taxon>Sarcoptiformes</taxon>
        <taxon>Astigmata</taxon>
        <taxon>Psoroptidia</taxon>
        <taxon>Sarcoptoidea</taxon>
        <taxon>Sarcoptidae</taxon>
        <taxon>Sarcoptinae</taxon>
        <taxon>Sarcoptes</taxon>
    </lineage>
</organism>
<evidence type="ECO:0000313" key="6">
    <source>
        <dbReference type="Proteomes" id="UP000616769"/>
    </source>
</evidence>
<evidence type="ECO:0000313" key="4">
    <source>
        <dbReference type="EnsemblMetazoa" id="KAF7494439.1"/>
    </source>
</evidence>
<dbReference type="InterPro" id="IPR000073">
    <property type="entry name" value="AB_hydrolase_1"/>
</dbReference>
<dbReference type="Proteomes" id="UP000070412">
    <property type="component" value="Unassembled WGS sequence"/>
</dbReference>
<evidence type="ECO:0000313" key="2">
    <source>
        <dbReference type="EMBL" id="KAF7494439.1"/>
    </source>
</evidence>
<dbReference type="SUPFAM" id="SSF53474">
    <property type="entry name" value="alpha/beta-Hydrolases"/>
    <property type="match status" value="1"/>
</dbReference>
<dbReference type="EMBL" id="WVUK01000053">
    <property type="protein sequence ID" value="KAF7494439.1"/>
    <property type="molecule type" value="Genomic_DNA"/>
</dbReference>
<dbReference type="PANTHER" id="PTHR46331:SF2">
    <property type="entry name" value="VALACYCLOVIR HYDROLASE"/>
    <property type="match status" value="1"/>
</dbReference>
<gene>
    <name evidence="3" type="ORF">QR98_0018410</name>
    <name evidence="2" type="ORF">SSS_3979</name>
</gene>
<feature type="domain" description="AB hydrolase-1" evidence="1">
    <location>
        <begin position="21"/>
        <end position="155"/>
    </location>
</feature>